<dbReference type="AlphaFoldDB" id="A0AAD9SI49"/>
<comment type="caution">
    <text evidence="7">The sequence shown here is derived from an EMBL/GenBank/DDBJ whole genome shotgun (WGS) entry which is preliminary data.</text>
</comment>
<evidence type="ECO:0000256" key="1">
    <source>
        <dbReference type="ARBA" id="ARBA00005272"/>
    </source>
</evidence>
<dbReference type="InterPro" id="IPR045024">
    <property type="entry name" value="NDH-2"/>
</dbReference>
<keyword evidence="5" id="KW-0520">NAD</keyword>
<sequence length="417" mass="44997">MPKKIIIIGAGFAGLWSALSAKRLINLRNQEEEIKILVIAPEPSLVLRPRLYEANAASMTHPLGALLRSGDIEFFQGKVETIDTKAHYIHARSTSNVKLTTPFSYDRLILAAGSSVKKPQSIPGLQEFAFDIDALESATRLEEHLNGLAAAPKSPARDTIVVCGAGFTGIELVTELPRRLLGHIANPRVIIVESADQLGPGLGPGPRPVITQALEELKIEVRTGAAVSSVDAEGLTLTSGERIETKTTIWTAGVVATPLTQQIDGPKDNLSRLHVDSYLQTLSTEHVFATGDAACALADEKDHHALMSCQHALQLGRVSGHNAVAGLLGEPMVEYSQAAYICCLDLGPWGAVIGRGWERKVDLKGYQAKKVKEFINQKLIYPPDDAMEAVDLANPVGPNSDELLEHILEILGQDRET</sequence>
<dbReference type="PANTHER" id="PTHR43706:SF45">
    <property type="entry name" value="NADH DEHYDROGENASE-LIKE PROTEIN RV1812C"/>
    <property type="match status" value="1"/>
</dbReference>
<evidence type="ECO:0000256" key="2">
    <source>
        <dbReference type="ARBA" id="ARBA00022630"/>
    </source>
</evidence>
<keyword evidence="2" id="KW-0285">Flavoprotein</keyword>
<keyword evidence="4" id="KW-0560">Oxidoreductase</keyword>
<dbReference type="PRINTS" id="PR00368">
    <property type="entry name" value="FADPNR"/>
</dbReference>
<feature type="domain" description="FAD/NAD(P)-binding" evidence="6">
    <location>
        <begin position="4"/>
        <end position="314"/>
    </location>
</feature>
<proteinExistence type="inferred from homology"/>
<evidence type="ECO:0000256" key="4">
    <source>
        <dbReference type="ARBA" id="ARBA00023002"/>
    </source>
</evidence>
<evidence type="ECO:0000256" key="3">
    <source>
        <dbReference type="ARBA" id="ARBA00022827"/>
    </source>
</evidence>
<dbReference type="SUPFAM" id="SSF51905">
    <property type="entry name" value="FAD/NAD(P)-binding domain"/>
    <property type="match status" value="1"/>
</dbReference>
<reference evidence="7" key="1">
    <citation type="submission" date="2023-06" db="EMBL/GenBank/DDBJ databases">
        <authorList>
            <person name="Noh H."/>
        </authorList>
    </citation>
    <scope>NUCLEOTIDE SEQUENCE</scope>
    <source>
        <strain evidence="7">DUCC20226</strain>
    </source>
</reference>
<dbReference type="InterPro" id="IPR023753">
    <property type="entry name" value="FAD/NAD-binding_dom"/>
</dbReference>
<protein>
    <recommendedName>
        <fullName evidence="6">FAD/NAD(P)-binding domain-containing protein</fullName>
    </recommendedName>
</protein>
<keyword evidence="8" id="KW-1185">Reference proteome</keyword>
<accession>A0AAD9SI49</accession>
<evidence type="ECO:0000256" key="5">
    <source>
        <dbReference type="ARBA" id="ARBA00023027"/>
    </source>
</evidence>
<dbReference type="Proteomes" id="UP001265746">
    <property type="component" value="Unassembled WGS sequence"/>
</dbReference>
<organism evidence="7 8">
    <name type="scientific">Phomopsis amygdali</name>
    <name type="common">Fusicoccum amygdali</name>
    <dbReference type="NCBI Taxonomy" id="1214568"/>
    <lineage>
        <taxon>Eukaryota</taxon>
        <taxon>Fungi</taxon>
        <taxon>Dikarya</taxon>
        <taxon>Ascomycota</taxon>
        <taxon>Pezizomycotina</taxon>
        <taxon>Sordariomycetes</taxon>
        <taxon>Sordariomycetidae</taxon>
        <taxon>Diaporthales</taxon>
        <taxon>Diaporthaceae</taxon>
        <taxon>Diaporthe</taxon>
    </lineage>
</organism>
<gene>
    <name evidence="7" type="ORF">N8I77_006804</name>
</gene>
<name>A0AAD9SI49_PHOAM</name>
<dbReference type="Pfam" id="PF07992">
    <property type="entry name" value="Pyr_redox_2"/>
    <property type="match status" value="1"/>
</dbReference>
<dbReference type="Gene3D" id="3.50.50.100">
    <property type="match status" value="1"/>
</dbReference>
<dbReference type="InterPro" id="IPR036188">
    <property type="entry name" value="FAD/NAD-bd_sf"/>
</dbReference>
<dbReference type="GO" id="GO:0003954">
    <property type="term" value="F:NADH dehydrogenase activity"/>
    <property type="evidence" value="ECO:0007669"/>
    <property type="project" value="InterPro"/>
</dbReference>
<evidence type="ECO:0000313" key="7">
    <source>
        <dbReference type="EMBL" id="KAK2608180.1"/>
    </source>
</evidence>
<keyword evidence="3" id="KW-0274">FAD</keyword>
<evidence type="ECO:0000313" key="8">
    <source>
        <dbReference type="Proteomes" id="UP001265746"/>
    </source>
</evidence>
<comment type="similarity">
    <text evidence="1">Belongs to the NADH dehydrogenase family.</text>
</comment>
<dbReference type="EMBL" id="JAUJFL010000003">
    <property type="protein sequence ID" value="KAK2608180.1"/>
    <property type="molecule type" value="Genomic_DNA"/>
</dbReference>
<dbReference type="PANTHER" id="PTHR43706">
    <property type="entry name" value="NADH DEHYDROGENASE"/>
    <property type="match status" value="1"/>
</dbReference>
<evidence type="ECO:0000259" key="6">
    <source>
        <dbReference type="Pfam" id="PF07992"/>
    </source>
</evidence>
<dbReference type="PRINTS" id="PR00411">
    <property type="entry name" value="PNDRDTASEI"/>
</dbReference>